<dbReference type="EMBL" id="JAWDGP010004850">
    <property type="protein sequence ID" value="KAK3761747.1"/>
    <property type="molecule type" value="Genomic_DNA"/>
</dbReference>
<sequence length="147" mass="16915">MGAERKCNQRFQSKLIRAGSYGGKNQISCLTQGELALPTAGNNSRYRIRFNSFGYLMRSLISESFFFLHSLDMVKLATRRSAVTRRTHDKVIRDPSACLDYGADHNFSPQDYARTSPHWFNCLRKQPRFQNLPYLSSYGKSEKAESF</sequence>
<proteinExistence type="predicted"/>
<evidence type="ECO:0000313" key="1">
    <source>
        <dbReference type="EMBL" id="KAK3761747.1"/>
    </source>
</evidence>
<name>A0AAE1D924_9GAST</name>
<protein>
    <submittedName>
        <fullName evidence="1">Uncharacterized protein</fullName>
    </submittedName>
</protein>
<dbReference type="AlphaFoldDB" id="A0AAE1D924"/>
<dbReference type="Proteomes" id="UP001283361">
    <property type="component" value="Unassembled WGS sequence"/>
</dbReference>
<evidence type="ECO:0000313" key="2">
    <source>
        <dbReference type="Proteomes" id="UP001283361"/>
    </source>
</evidence>
<gene>
    <name evidence="1" type="ORF">RRG08_010362</name>
</gene>
<comment type="caution">
    <text evidence="1">The sequence shown here is derived from an EMBL/GenBank/DDBJ whole genome shotgun (WGS) entry which is preliminary data.</text>
</comment>
<reference evidence="1" key="1">
    <citation type="journal article" date="2023" name="G3 (Bethesda)">
        <title>A reference genome for the long-term kleptoplast-retaining sea slug Elysia crispata morphotype clarki.</title>
        <authorList>
            <person name="Eastman K.E."/>
            <person name="Pendleton A.L."/>
            <person name="Shaikh M.A."/>
            <person name="Suttiyut T."/>
            <person name="Ogas R."/>
            <person name="Tomko P."/>
            <person name="Gavelis G."/>
            <person name="Widhalm J.R."/>
            <person name="Wisecaver J.H."/>
        </authorList>
    </citation>
    <scope>NUCLEOTIDE SEQUENCE</scope>
    <source>
        <strain evidence="1">ECLA1</strain>
    </source>
</reference>
<keyword evidence="2" id="KW-1185">Reference proteome</keyword>
<organism evidence="1 2">
    <name type="scientific">Elysia crispata</name>
    <name type="common">lettuce slug</name>
    <dbReference type="NCBI Taxonomy" id="231223"/>
    <lineage>
        <taxon>Eukaryota</taxon>
        <taxon>Metazoa</taxon>
        <taxon>Spiralia</taxon>
        <taxon>Lophotrochozoa</taxon>
        <taxon>Mollusca</taxon>
        <taxon>Gastropoda</taxon>
        <taxon>Heterobranchia</taxon>
        <taxon>Euthyneura</taxon>
        <taxon>Panpulmonata</taxon>
        <taxon>Sacoglossa</taxon>
        <taxon>Placobranchoidea</taxon>
        <taxon>Plakobranchidae</taxon>
        <taxon>Elysia</taxon>
    </lineage>
</organism>
<accession>A0AAE1D924</accession>